<accession>A0AAW0FQV2</accession>
<evidence type="ECO:0000313" key="9">
    <source>
        <dbReference type="EMBL" id="KAK7683151.1"/>
    </source>
</evidence>
<dbReference type="AlphaFoldDB" id="A0AAW0FQV2"/>
<sequence length="236" mass="26178">MTDYFPTFIVHRRQAVCKNDPSPSICRKTALSQLLATMEDDSPWGDDANVLRDSEWSKISSDFLNVGYREGITAGKEGALQEGFDEGYAETGAPIGRQLGNLRGMASALFALLSNPAFLPENGNRDELLTEARTISSDLAEIRFSDIMPPDLQAIQHAREHLESADEDDRDFDVEMSEETKQKHDLEGLEDMMTRMGATITVSAEVKTRPTRTDVEKLAVRLTSLLDSLNLPLPTT</sequence>
<dbReference type="PANTHER" id="PTHR18829">
    <property type="entry name" value="PROTEIN YAE1 HOMOLOG"/>
    <property type="match status" value="1"/>
</dbReference>
<name>A0AAW0FQV2_9APHY</name>
<protein>
    <recommendedName>
        <fullName evidence="5">Protein YAE1</fullName>
    </recommendedName>
    <alternativeName>
        <fullName evidence="4">Protein yae1</fullName>
    </alternativeName>
</protein>
<comment type="caution">
    <text evidence="9">The sequence shown here is derived from an EMBL/GenBank/DDBJ whole genome shotgun (WGS) entry which is preliminary data.</text>
</comment>
<keyword evidence="7" id="KW-0539">Nucleus</keyword>
<evidence type="ECO:0000256" key="3">
    <source>
        <dbReference type="ARBA" id="ARBA00007096"/>
    </source>
</evidence>
<keyword evidence="6" id="KW-0963">Cytoplasm</keyword>
<proteinExistence type="inferred from homology"/>
<evidence type="ECO:0000256" key="2">
    <source>
        <dbReference type="ARBA" id="ARBA00004496"/>
    </source>
</evidence>
<dbReference type="GO" id="GO:0005737">
    <property type="term" value="C:cytoplasm"/>
    <property type="evidence" value="ECO:0007669"/>
    <property type="project" value="UniProtKB-SubCell"/>
</dbReference>
<dbReference type="Pfam" id="PF09811">
    <property type="entry name" value="Yae1_N"/>
    <property type="match status" value="1"/>
</dbReference>
<dbReference type="InterPro" id="IPR038881">
    <property type="entry name" value="Yae1-like"/>
</dbReference>
<evidence type="ECO:0000256" key="4">
    <source>
        <dbReference type="ARBA" id="ARBA00017286"/>
    </source>
</evidence>
<feature type="domain" description="Essential protein Yae1 N-terminal" evidence="8">
    <location>
        <begin position="67"/>
        <end position="106"/>
    </location>
</feature>
<dbReference type="InterPro" id="IPR019191">
    <property type="entry name" value="Essential_protein_Yae1_N"/>
</dbReference>
<dbReference type="Proteomes" id="UP001385951">
    <property type="component" value="Unassembled WGS sequence"/>
</dbReference>
<keyword evidence="10" id="KW-1185">Reference proteome</keyword>
<dbReference type="GO" id="GO:0005634">
    <property type="term" value="C:nucleus"/>
    <property type="evidence" value="ECO:0007669"/>
    <property type="project" value="UniProtKB-SubCell"/>
</dbReference>
<evidence type="ECO:0000256" key="5">
    <source>
        <dbReference type="ARBA" id="ARBA00018400"/>
    </source>
</evidence>
<evidence type="ECO:0000256" key="1">
    <source>
        <dbReference type="ARBA" id="ARBA00004123"/>
    </source>
</evidence>
<comment type="similarity">
    <text evidence="3">Belongs to the YAE1 family.</text>
</comment>
<comment type="subcellular location">
    <subcellularLocation>
        <location evidence="2">Cytoplasm</location>
    </subcellularLocation>
    <subcellularLocation>
        <location evidence="1">Nucleus</location>
    </subcellularLocation>
</comment>
<reference evidence="9 10" key="1">
    <citation type="submission" date="2022-09" db="EMBL/GenBank/DDBJ databases">
        <authorList>
            <person name="Palmer J.M."/>
        </authorList>
    </citation>
    <scope>NUCLEOTIDE SEQUENCE [LARGE SCALE GENOMIC DNA]</scope>
    <source>
        <strain evidence="9 10">DSM 7382</strain>
    </source>
</reference>
<gene>
    <name evidence="9" type="ORF">QCA50_013824</name>
</gene>
<organism evidence="9 10">
    <name type="scientific">Cerrena zonata</name>
    <dbReference type="NCBI Taxonomy" id="2478898"/>
    <lineage>
        <taxon>Eukaryota</taxon>
        <taxon>Fungi</taxon>
        <taxon>Dikarya</taxon>
        <taxon>Basidiomycota</taxon>
        <taxon>Agaricomycotina</taxon>
        <taxon>Agaricomycetes</taxon>
        <taxon>Polyporales</taxon>
        <taxon>Cerrenaceae</taxon>
        <taxon>Cerrena</taxon>
    </lineage>
</organism>
<evidence type="ECO:0000256" key="6">
    <source>
        <dbReference type="ARBA" id="ARBA00022490"/>
    </source>
</evidence>
<evidence type="ECO:0000256" key="7">
    <source>
        <dbReference type="ARBA" id="ARBA00023242"/>
    </source>
</evidence>
<evidence type="ECO:0000313" key="10">
    <source>
        <dbReference type="Proteomes" id="UP001385951"/>
    </source>
</evidence>
<dbReference type="EMBL" id="JASBNA010000032">
    <property type="protein sequence ID" value="KAK7683151.1"/>
    <property type="molecule type" value="Genomic_DNA"/>
</dbReference>
<dbReference type="PANTHER" id="PTHR18829:SF0">
    <property type="entry name" value="PROTEIN YAE1 HOMOLOG"/>
    <property type="match status" value="1"/>
</dbReference>
<evidence type="ECO:0000259" key="8">
    <source>
        <dbReference type="Pfam" id="PF09811"/>
    </source>
</evidence>